<organism evidence="1 2">
    <name type="scientific">Marinomonas spartinae</name>
    <dbReference type="NCBI Taxonomy" id="1792290"/>
    <lineage>
        <taxon>Bacteria</taxon>
        <taxon>Pseudomonadati</taxon>
        <taxon>Pseudomonadota</taxon>
        <taxon>Gammaproteobacteria</taxon>
        <taxon>Oceanospirillales</taxon>
        <taxon>Oceanospirillaceae</taxon>
        <taxon>Marinomonas</taxon>
    </lineage>
</organism>
<reference evidence="1 2" key="1">
    <citation type="submission" date="2016-06" db="EMBL/GenBank/DDBJ databases">
        <authorList>
            <person name="Kjaerup R.B."/>
            <person name="Dalgaard T.S."/>
            <person name="Juul-Madsen H.R."/>
        </authorList>
    </citation>
    <scope>NUCLEOTIDE SEQUENCE [LARGE SCALE GENOMIC DNA]</scope>
    <source>
        <strain evidence="1 2">CECT 8886</strain>
    </source>
</reference>
<dbReference type="STRING" id="1792290.MSP8886_01396"/>
<name>A0A1A8T8J0_9GAMM</name>
<evidence type="ECO:0000313" key="1">
    <source>
        <dbReference type="EMBL" id="SBS28997.1"/>
    </source>
</evidence>
<evidence type="ECO:0000313" key="2">
    <source>
        <dbReference type="Proteomes" id="UP000092544"/>
    </source>
</evidence>
<protein>
    <submittedName>
        <fullName evidence="1">Uncharacterized protein</fullName>
    </submittedName>
</protein>
<gene>
    <name evidence="1" type="ORF">MSP8886_01396</name>
</gene>
<dbReference type="EMBL" id="FLOB01000002">
    <property type="protein sequence ID" value="SBS28997.1"/>
    <property type="molecule type" value="Genomic_DNA"/>
</dbReference>
<keyword evidence="2" id="KW-1185">Reference proteome</keyword>
<dbReference type="RefSeq" id="WP_175365276.1">
    <property type="nucleotide sequence ID" value="NZ_FLOB01000002.1"/>
</dbReference>
<accession>A0A1A8T8J0</accession>
<dbReference type="Proteomes" id="UP000092544">
    <property type="component" value="Unassembled WGS sequence"/>
</dbReference>
<dbReference type="AlphaFoldDB" id="A0A1A8T8J0"/>
<sequence length="51" mass="5848">MSFAVFGASIMEAEKMAKKRLSLIEKSGAASCQEKVQKWKLDRKKTRWICV</sequence>
<proteinExistence type="predicted"/>